<feature type="region of interest" description="Disordered" evidence="1">
    <location>
        <begin position="50"/>
        <end position="74"/>
    </location>
</feature>
<reference evidence="4 5" key="1">
    <citation type="submission" date="2020-01" db="EMBL/GenBank/DDBJ databases">
        <title>Frigidibacter albus SP32T (=CGMCC 1.13995T).</title>
        <authorList>
            <person name="Liao X."/>
        </authorList>
    </citation>
    <scope>NUCLEOTIDE SEQUENCE [LARGE SCALE GENOMIC DNA]</scope>
    <source>
        <strain evidence="4 5">SP32</strain>
    </source>
</reference>
<dbReference type="InterPro" id="IPR002477">
    <property type="entry name" value="Peptidoglycan-bd-like"/>
</dbReference>
<dbReference type="Gene3D" id="1.10.101.10">
    <property type="entry name" value="PGBD-like superfamily/PGBD"/>
    <property type="match status" value="1"/>
</dbReference>
<dbReference type="RefSeq" id="WP_161347232.1">
    <property type="nucleotide sequence ID" value="NZ_BMGW01000008.1"/>
</dbReference>
<dbReference type="InterPro" id="IPR036365">
    <property type="entry name" value="PGBD-like_sf"/>
</dbReference>
<dbReference type="InterPro" id="IPR036366">
    <property type="entry name" value="PGBDSf"/>
</dbReference>
<sequence>MIAKRIATTCLATALVMTPATRAAADAGDAILGAVVGGLIGGAIVNENNKKRNAARPQQVTRSSGQTSAQREANRETQVALNYFGFPVGTPDGSIGPKSRAAISEYQAVLGYPPTGQLTEYERTLLVGSYHRGIAGGGSTMQLAAQNPMGMRGLLVAWRDEAAGVPPVAAAVPAPFAPGGSVAAAVDAVAPAPAAPAMPSFLGGVAVQASLASQCNTVSLTTATNGGFVTAASMTDPGQALAEQFCLARTYAISEGEQMAAKVPGFTPAQIAEQCQGFGPAMKDQIAGLSLKPASAVLGDVQGFALGTGMAPAQLAATAKICLSVGYRTDNMEVAIASALLLTTLGEGAYAELLGHHLAQGFGAARRPDLALGWYDMGLGAVQGGATAVFAPGQPERTELIRRAANAVGGRADPLPTPVPAALPSFTVPVAPAPAPVIAPLPAPEDQSSLQPVAPAPAVPVMALAEPAGVTAASGSGLPGPMSLPFLLLGN</sequence>
<dbReference type="SUPFAM" id="SSF47090">
    <property type="entry name" value="PGBD-like"/>
    <property type="match status" value="1"/>
</dbReference>
<organism evidence="4 5">
    <name type="scientific">Frigidibacter albus</name>
    <dbReference type="NCBI Taxonomy" id="1465486"/>
    <lineage>
        <taxon>Bacteria</taxon>
        <taxon>Pseudomonadati</taxon>
        <taxon>Pseudomonadota</taxon>
        <taxon>Alphaproteobacteria</taxon>
        <taxon>Rhodobacterales</taxon>
        <taxon>Paracoccaceae</taxon>
        <taxon>Frigidibacter</taxon>
    </lineage>
</organism>
<evidence type="ECO:0000313" key="5">
    <source>
        <dbReference type="Proteomes" id="UP000477083"/>
    </source>
</evidence>
<dbReference type="OrthoDB" id="7444491at2"/>
<dbReference type="AlphaFoldDB" id="A0A6L8VLJ6"/>
<keyword evidence="2" id="KW-0732">Signal</keyword>
<feature type="signal peptide" evidence="2">
    <location>
        <begin position="1"/>
        <end position="25"/>
    </location>
</feature>
<feature type="compositionally biased region" description="Polar residues" evidence="1">
    <location>
        <begin position="56"/>
        <end position="74"/>
    </location>
</feature>
<feature type="domain" description="Peptidoglycan binding-like" evidence="3">
    <location>
        <begin position="75"/>
        <end position="119"/>
    </location>
</feature>
<protein>
    <submittedName>
        <fullName evidence="4">Peptidoglycan-binding protein</fullName>
    </submittedName>
</protein>
<name>A0A6L8VLJ6_9RHOB</name>
<dbReference type="Proteomes" id="UP000477083">
    <property type="component" value="Unassembled WGS sequence"/>
</dbReference>
<evidence type="ECO:0000313" key="4">
    <source>
        <dbReference type="EMBL" id="MZQ90030.1"/>
    </source>
</evidence>
<keyword evidence="5" id="KW-1185">Reference proteome</keyword>
<feature type="chain" id="PRO_5026702569" evidence="2">
    <location>
        <begin position="26"/>
        <end position="491"/>
    </location>
</feature>
<comment type="caution">
    <text evidence="4">The sequence shown here is derived from an EMBL/GenBank/DDBJ whole genome shotgun (WGS) entry which is preliminary data.</text>
</comment>
<evidence type="ECO:0000259" key="3">
    <source>
        <dbReference type="Pfam" id="PF01471"/>
    </source>
</evidence>
<evidence type="ECO:0000256" key="1">
    <source>
        <dbReference type="SAM" id="MobiDB-lite"/>
    </source>
</evidence>
<accession>A0A6L8VLJ6</accession>
<proteinExistence type="predicted"/>
<gene>
    <name evidence="4" type="ORF">GS660_13130</name>
</gene>
<dbReference type="EMBL" id="WWNR01000008">
    <property type="protein sequence ID" value="MZQ90030.1"/>
    <property type="molecule type" value="Genomic_DNA"/>
</dbReference>
<dbReference type="Pfam" id="PF01471">
    <property type="entry name" value="PG_binding_1"/>
    <property type="match status" value="1"/>
</dbReference>
<evidence type="ECO:0000256" key="2">
    <source>
        <dbReference type="SAM" id="SignalP"/>
    </source>
</evidence>